<evidence type="ECO:0008006" key="3">
    <source>
        <dbReference type="Google" id="ProtNLM"/>
    </source>
</evidence>
<accession>A0ABN4AI85</accession>
<name>A0ABN4AI85_EMTOG</name>
<dbReference type="Proteomes" id="UP000002875">
    <property type="component" value="Chromosome"/>
</dbReference>
<dbReference type="EMBL" id="CP002961">
    <property type="protein sequence ID" value="AFK01673.1"/>
    <property type="molecule type" value="Genomic_DNA"/>
</dbReference>
<reference evidence="1 2" key="1">
    <citation type="submission" date="2011-07" db="EMBL/GenBank/DDBJ databases">
        <title>The complete genome of chromosome of Emticicia oligotrophica DSM 17448.</title>
        <authorList>
            <consortium name="US DOE Joint Genome Institute (JGI-PGF)"/>
            <person name="Lucas S."/>
            <person name="Han J."/>
            <person name="Lapidus A."/>
            <person name="Bruce D."/>
            <person name="Goodwin L."/>
            <person name="Pitluck S."/>
            <person name="Peters L."/>
            <person name="Kyrpides N."/>
            <person name="Mavromatis K."/>
            <person name="Ivanova N."/>
            <person name="Ovchinnikova G."/>
            <person name="Teshima H."/>
            <person name="Detter J.C."/>
            <person name="Tapia R."/>
            <person name="Han C."/>
            <person name="Land M."/>
            <person name="Hauser L."/>
            <person name="Markowitz V."/>
            <person name="Cheng J.-F."/>
            <person name="Hugenholtz P."/>
            <person name="Woyke T."/>
            <person name="Wu D."/>
            <person name="Tindall B."/>
            <person name="Pomrenke H."/>
            <person name="Brambilla E."/>
            <person name="Klenk H.-P."/>
            <person name="Eisen J.A."/>
        </authorList>
    </citation>
    <scope>NUCLEOTIDE SEQUENCE [LARGE SCALE GENOMIC DNA]</scope>
    <source>
        <strain evidence="1 2">DSM 17448</strain>
    </source>
</reference>
<gene>
    <name evidence="1" type="ordered locus">Emtol_0519</name>
</gene>
<proteinExistence type="predicted"/>
<evidence type="ECO:0000313" key="1">
    <source>
        <dbReference type="EMBL" id="AFK01673.1"/>
    </source>
</evidence>
<protein>
    <recommendedName>
        <fullName evidence="3">DUF4837 family protein</fullName>
    </recommendedName>
</protein>
<sequence>MKYINIYSIIVILCLSCNNKSSNDAKYAFYYWKPTVKLTKNEKHLLTHSSSIYVRYFDIKWNSKPIPVAKVYFPKSTFKDLIIIPVIYIKNEVFINLSEREIESLSNKTLELVDKINKTIGIKNNTEIQIDCDWSDATKSKYFAFLKKLKIKRSLKVSVTIRLHQIKYYFKTGIPPCDKGVLMFYNMGKLGNFKKNSIYNTYDASQYVKSIKEYPFSLDVALPIFRWGYVLRNGEIINLLSKIDDSELKQQTFVNIINQQHFQFLEGKYWRGIYFQKNDEIFIEKISTKELYQAVNLLSKHIKRPSNVIFFDLDSTNISHFSHEEFSQISSFFR</sequence>
<evidence type="ECO:0000313" key="2">
    <source>
        <dbReference type="Proteomes" id="UP000002875"/>
    </source>
</evidence>
<dbReference type="RefSeq" id="WP_015027376.1">
    <property type="nucleotide sequence ID" value="NZ_JBBEOH010000008.1"/>
</dbReference>
<organism evidence="1 2">
    <name type="scientific">Emticicia oligotrophica (strain DSM 17448 / CIP 109782 / MTCC 6937 / GPTSA100-15)</name>
    <dbReference type="NCBI Taxonomy" id="929562"/>
    <lineage>
        <taxon>Bacteria</taxon>
        <taxon>Pseudomonadati</taxon>
        <taxon>Bacteroidota</taxon>
        <taxon>Cytophagia</taxon>
        <taxon>Cytophagales</taxon>
        <taxon>Leadbetterellaceae</taxon>
        <taxon>Emticicia</taxon>
    </lineage>
</organism>
<keyword evidence="2" id="KW-1185">Reference proteome</keyword>